<organism evidence="6 7">
    <name type="scientific">Arthrobacter horti</name>
    <dbReference type="NCBI Taxonomy" id="3068273"/>
    <lineage>
        <taxon>Bacteria</taxon>
        <taxon>Bacillati</taxon>
        <taxon>Actinomycetota</taxon>
        <taxon>Actinomycetes</taxon>
        <taxon>Micrococcales</taxon>
        <taxon>Micrococcaceae</taxon>
        <taxon>Arthrobacter</taxon>
    </lineage>
</organism>
<dbReference type="InterPro" id="IPR001173">
    <property type="entry name" value="Glyco_trans_2-like"/>
</dbReference>
<dbReference type="InterPro" id="IPR029044">
    <property type="entry name" value="Nucleotide-diphossugar_trans"/>
</dbReference>
<dbReference type="Proteomes" id="UP001232725">
    <property type="component" value="Unassembled WGS sequence"/>
</dbReference>
<dbReference type="EC" id="2.4.-.-" evidence="6"/>
<dbReference type="PANTHER" id="PTHR43179:SF12">
    <property type="entry name" value="GALACTOFURANOSYLTRANSFERASE GLFT2"/>
    <property type="match status" value="1"/>
</dbReference>
<dbReference type="SUPFAM" id="SSF53448">
    <property type="entry name" value="Nucleotide-diphospho-sugar transferases"/>
    <property type="match status" value="1"/>
</dbReference>
<sequence>MNAYDVTIVIPHYGPAEQTRSLVRSLRQQFHGPIVVVDDAYPEPYETGDSEILVRRDSNGGFGSSVNSGLAGVSTTHAVVLNSDLTFGEGFIGALQRAVERWPEAVLSPQILGHDGCPQWVGRHFPRVVHQFVEWLTPLARFRHLRLLHEAVGHDTRVSTGDVPVDWVMGAAMVLPMEAVRAVGGFDERFFMNCEEVDLQRRLAARGVHAVVICDAIAVHEGGGSSESGRRRQWLVDARFVYAGKWGGARPLRVALTVASHINFLVNMIRQAARHKVDAIGTLNLERALLSHGVEAAMQGRANR</sequence>
<gene>
    <name evidence="6" type="ORF">Q9R02_11210</name>
</gene>
<name>A0ABT9IQ58_9MICC</name>
<proteinExistence type="inferred from homology"/>
<keyword evidence="7" id="KW-1185">Reference proteome</keyword>
<keyword evidence="3 6" id="KW-0328">Glycosyltransferase</keyword>
<feature type="domain" description="Glycosyltransferase 2-like" evidence="5">
    <location>
        <begin position="7"/>
        <end position="125"/>
    </location>
</feature>
<dbReference type="Gene3D" id="3.90.550.10">
    <property type="entry name" value="Spore Coat Polysaccharide Biosynthesis Protein SpsA, Chain A"/>
    <property type="match status" value="1"/>
</dbReference>
<evidence type="ECO:0000256" key="1">
    <source>
        <dbReference type="ARBA" id="ARBA00004776"/>
    </source>
</evidence>
<dbReference type="PANTHER" id="PTHR43179">
    <property type="entry name" value="RHAMNOSYLTRANSFERASE WBBL"/>
    <property type="match status" value="1"/>
</dbReference>
<evidence type="ECO:0000256" key="4">
    <source>
        <dbReference type="ARBA" id="ARBA00022679"/>
    </source>
</evidence>
<dbReference type="GO" id="GO:0016757">
    <property type="term" value="F:glycosyltransferase activity"/>
    <property type="evidence" value="ECO:0007669"/>
    <property type="project" value="UniProtKB-KW"/>
</dbReference>
<comment type="pathway">
    <text evidence="1">Cell wall biogenesis; cell wall polysaccharide biosynthesis.</text>
</comment>
<evidence type="ECO:0000313" key="7">
    <source>
        <dbReference type="Proteomes" id="UP001232725"/>
    </source>
</evidence>
<comment type="similarity">
    <text evidence="2">Belongs to the glycosyltransferase 2 family.</text>
</comment>
<evidence type="ECO:0000313" key="6">
    <source>
        <dbReference type="EMBL" id="MDP5227724.1"/>
    </source>
</evidence>
<evidence type="ECO:0000259" key="5">
    <source>
        <dbReference type="Pfam" id="PF00535"/>
    </source>
</evidence>
<evidence type="ECO:0000256" key="3">
    <source>
        <dbReference type="ARBA" id="ARBA00022676"/>
    </source>
</evidence>
<reference evidence="6 7" key="1">
    <citation type="submission" date="2023-08" db="EMBL/GenBank/DDBJ databases">
        <title>Arthrobacter horti sp. nov., isolated from forest soil.</title>
        <authorList>
            <person name="Park M."/>
        </authorList>
    </citation>
    <scope>NUCLEOTIDE SEQUENCE [LARGE SCALE GENOMIC DNA]</scope>
    <source>
        <strain evidence="6 7">YJM1</strain>
    </source>
</reference>
<protein>
    <submittedName>
        <fullName evidence="6">Glycosyltransferase family 2 protein</fullName>
        <ecNumber evidence="6">2.4.-.-</ecNumber>
    </submittedName>
</protein>
<evidence type="ECO:0000256" key="2">
    <source>
        <dbReference type="ARBA" id="ARBA00006739"/>
    </source>
</evidence>
<comment type="caution">
    <text evidence="6">The sequence shown here is derived from an EMBL/GenBank/DDBJ whole genome shotgun (WGS) entry which is preliminary data.</text>
</comment>
<dbReference type="EMBL" id="JAVALS010000007">
    <property type="protein sequence ID" value="MDP5227724.1"/>
    <property type="molecule type" value="Genomic_DNA"/>
</dbReference>
<keyword evidence="4 6" id="KW-0808">Transferase</keyword>
<dbReference type="RefSeq" id="WP_305996779.1">
    <property type="nucleotide sequence ID" value="NZ_JAVALS010000007.1"/>
</dbReference>
<accession>A0ABT9IQ58</accession>
<dbReference type="Pfam" id="PF00535">
    <property type="entry name" value="Glycos_transf_2"/>
    <property type="match status" value="1"/>
</dbReference>